<dbReference type="EMBL" id="JACCBG010000001">
    <property type="protein sequence ID" value="NYD40242.1"/>
    <property type="molecule type" value="Genomic_DNA"/>
</dbReference>
<dbReference type="AlphaFoldDB" id="A0A7Y9E3C1"/>
<organism evidence="1 2">
    <name type="scientific">Nocardioides panaciterrulae</name>
    <dbReference type="NCBI Taxonomy" id="661492"/>
    <lineage>
        <taxon>Bacteria</taxon>
        <taxon>Bacillati</taxon>
        <taxon>Actinomycetota</taxon>
        <taxon>Actinomycetes</taxon>
        <taxon>Propionibacteriales</taxon>
        <taxon>Nocardioidaceae</taxon>
        <taxon>Nocardioides</taxon>
    </lineage>
</organism>
<protein>
    <submittedName>
        <fullName evidence="1">Uncharacterized protein</fullName>
    </submittedName>
</protein>
<evidence type="ECO:0000313" key="1">
    <source>
        <dbReference type="EMBL" id="NYD40242.1"/>
    </source>
</evidence>
<gene>
    <name evidence="1" type="ORF">BJZ21_000325</name>
</gene>
<name>A0A7Y9E3C1_9ACTN</name>
<sequence>MTFQPPEGYVDPTDEQQVTAVLASVLRALGVPGLGDLIGRIPGSRVEAARPGGLFRAAVPASVWLDAEHQLVLTDPAVLAHVVGGVVLARDPLPPGRLPGALAPLLVTTVLDQGSQPEAAVVLTAARESSERWQP</sequence>
<accession>A0A7Y9E3C1</accession>
<comment type="caution">
    <text evidence="1">The sequence shown here is derived from an EMBL/GenBank/DDBJ whole genome shotgun (WGS) entry which is preliminary data.</text>
</comment>
<keyword evidence="2" id="KW-1185">Reference proteome</keyword>
<evidence type="ECO:0000313" key="2">
    <source>
        <dbReference type="Proteomes" id="UP000535511"/>
    </source>
</evidence>
<reference evidence="1 2" key="1">
    <citation type="submission" date="2020-07" db="EMBL/GenBank/DDBJ databases">
        <title>Sequencing the genomes of 1000 actinobacteria strains.</title>
        <authorList>
            <person name="Klenk H.-P."/>
        </authorList>
    </citation>
    <scope>NUCLEOTIDE SEQUENCE [LARGE SCALE GENOMIC DNA]</scope>
    <source>
        <strain evidence="1 2">DSM 21350</strain>
    </source>
</reference>
<dbReference type="Proteomes" id="UP000535511">
    <property type="component" value="Unassembled WGS sequence"/>
</dbReference>
<proteinExistence type="predicted"/>
<dbReference type="RefSeq" id="WP_179662157.1">
    <property type="nucleotide sequence ID" value="NZ_JACCBG010000001.1"/>
</dbReference>